<evidence type="ECO:0000256" key="7">
    <source>
        <dbReference type="ARBA" id="ARBA00023033"/>
    </source>
</evidence>
<keyword evidence="6 9" id="KW-0560">Oxidoreductase</keyword>
<dbReference type="InterPro" id="IPR011295">
    <property type="entry name" value="UbiH"/>
</dbReference>
<dbReference type="Proteomes" id="UP000787472">
    <property type="component" value="Unassembled WGS sequence"/>
</dbReference>
<dbReference type="PANTHER" id="PTHR43876">
    <property type="entry name" value="UBIQUINONE BIOSYNTHESIS MONOOXYGENASE COQ6, MITOCHONDRIAL"/>
    <property type="match status" value="1"/>
</dbReference>
<sequence>MQSDSGLPAGKVASTDIAIVGGGMVGAALAALLAHAEPDWSITLLEAFPLPDDHAPAYQPSYDDRSTAIAHGSVLLLQQVGVWAQLREYATAIEQVHVSDKGHLGGTLIDRHQVGVDALGYVIPNAWIGRVLIQHLRTLPNVTLVSPAHVRQLKPVADGAELIVEMAGQQSVVHTQLAVIADGAQSALRASLGIDVDRKDYQQTAIVTNISLSQPHQGVAYERFTDEGPMAMLPLGGSVEGCTSALVWTQPKALADEVLALSDEAFLSRLQQRFGFRLGPLTGVGKRDSYALQLSVAKEQVRSSVVVMGNAAHFLHPVAGQGFNLALRDCAALAATLKPAGDRPLGQLALLQQYLKQQALDQQATIHFSDQLTRLFSSSGLPQAALRGLGFVGLECVPPAKQWLAMQTMGNASRQVVL</sequence>
<evidence type="ECO:0000313" key="9">
    <source>
        <dbReference type="EMBL" id="NHO67602.1"/>
    </source>
</evidence>
<dbReference type="GO" id="GO:0006744">
    <property type="term" value="P:ubiquinone biosynthetic process"/>
    <property type="evidence" value="ECO:0007669"/>
    <property type="project" value="InterPro"/>
</dbReference>
<comment type="cofactor">
    <cofactor evidence="1">
        <name>FAD</name>
        <dbReference type="ChEBI" id="CHEBI:57692"/>
    </cofactor>
</comment>
<evidence type="ECO:0000256" key="4">
    <source>
        <dbReference type="ARBA" id="ARBA00022630"/>
    </source>
</evidence>
<reference evidence="9" key="1">
    <citation type="submission" date="2020-03" db="EMBL/GenBank/DDBJ databases">
        <authorList>
            <person name="Guo F."/>
        </authorList>
    </citation>
    <scope>NUCLEOTIDE SEQUENCE</scope>
    <source>
        <strain evidence="9">JCM 30134</strain>
    </source>
</reference>
<evidence type="ECO:0000256" key="2">
    <source>
        <dbReference type="ARBA" id="ARBA00004749"/>
    </source>
</evidence>
<dbReference type="EMBL" id="JAAONZ010000018">
    <property type="protein sequence ID" value="NHO67602.1"/>
    <property type="molecule type" value="Genomic_DNA"/>
</dbReference>
<evidence type="ECO:0000259" key="8">
    <source>
        <dbReference type="Pfam" id="PF01494"/>
    </source>
</evidence>
<dbReference type="AlphaFoldDB" id="A0A9E5MNV8"/>
<dbReference type="PANTHER" id="PTHR43876:SF8">
    <property type="entry name" value="2-OCTAPRENYL-6-METHOXYPHENOL HYDROXYLASE"/>
    <property type="match status" value="1"/>
</dbReference>
<dbReference type="Pfam" id="PF01494">
    <property type="entry name" value="FAD_binding_3"/>
    <property type="match status" value="1"/>
</dbReference>
<dbReference type="InterPro" id="IPR051205">
    <property type="entry name" value="UbiH/COQ6_monooxygenase"/>
</dbReference>
<evidence type="ECO:0000256" key="3">
    <source>
        <dbReference type="ARBA" id="ARBA00005349"/>
    </source>
</evidence>
<protein>
    <submittedName>
        <fullName evidence="9">2-octaprenyl-6-methoxyphenyl hydroxylase</fullName>
        <ecNumber evidence="9">1.14.13.-</ecNumber>
    </submittedName>
</protein>
<dbReference type="SUPFAM" id="SSF51905">
    <property type="entry name" value="FAD/NAD(P)-binding domain"/>
    <property type="match status" value="1"/>
</dbReference>
<dbReference type="Gene3D" id="3.50.50.60">
    <property type="entry name" value="FAD/NAD(P)-binding domain"/>
    <property type="match status" value="2"/>
</dbReference>
<dbReference type="GO" id="GO:0008681">
    <property type="term" value="F:2-octaprenyl-6-methoxyphenol hydroxylase activity"/>
    <property type="evidence" value="ECO:0007669"/>
    <property type="project" value="InterPro"/>
</dbReference>
<dbReference type="GO" id="GO:0071949">
    <property type="term" value="F:FAD binding"/>
    <property type="evidence" value="ECO:0007669"/>
    <property type="project" value="InterPro"/>
</dbReference>
<evidence type="ECO:0000256" key="6">
    <source>
        <dbReference type="ARBA" id="ARBA00023002"/>
    </source>
</evidence>
<dbReference type="PRINTS" id="PR00420">
    <property type="entry name" value="RNGMNOXGNASE"/>
</dbReference>
<evidence type="ECO:0000313" key="10">
    <source>
        <dbReference type="Proteomes" id="UP000787472"/>
    </source>
</evidence>
<evidence type="ECO:0000256" key="5">
    <source>
        <dbReference type="ARBA" id="ARBA00022827"/>
    </source>
</evidence>
<dbReference type="InterPro" id="IPR036188">
    <property type="entry name" value="FAD/NAD-bd_sf"/>
</dbReference>
<evidence type="ECO:0000256" key="1">
    <source>
        <dbReference type="ARBA" id="ARBA00001974"/>
    </source>
</evidence>
<dbReference type="InterPro" id="IPR002938">
    <property type="entry name" value="FAD-bd"/>
</dbReference>
<keyword evidence="7" id="KW-0503">Monooxygenase</keyword>
<comment type="caution">
    <text evidence="9">The sequence shown here is derived from an EMBL/GenBank/DDBJ whole genome shotgun (WGS) entry which is preliminary data.</text>
</comment>
<feature type="domain" description="FAD-binding" evidence="8">
    <location>
        <begin position="15"/>
        <end position="338"/>
    </location>
</feature>
<proteinExistence type="inferred from homology"/>
<comment type="similarity">
    <text evidence="3">Belongs to the UbiH/COQ6 family.</text>
</comment>
<gene>
    <name evidence="9" type="primary">ubiH</name>
    <name evidence="9" type="synonym">visB</name>
    <name evidence="9" type="ORF">G8770_18810</name>
</gene>
<dbReference type="NCBIfam" id="TIGR01988">
    <property type="entry name" value="Ubi-OHases"/>
    <property type="match status" value="1"/>
</dbReference>
<keyword evidence="5" id="KW-0274">FAD</keyword>
<dbReference type="NCBIfam" id="NF004356">
    <property type="entry name" value="PRK05732.1"/>
    <property type="match status" value="1"/>
</dbReference>
<accession>A0A9E5MNV8</accession>
<keyword evidence="10" id="KW-1185">Reference proteome</keyword>
<comment type="pathway">
    <text evidence="2">Cofactor biosynthesis; ubiquinone biosynthesis.</text>
</comment>
<organism evidence="9 10">
    <name type="scientific">Pseudomaricurvus hydrocarbonicus</name>
    <dbReference type="NCBI Taxonomy" id="1470433"/>
    <lineage>
        <taxon>Bacteria</taxon>
        <taxon>Pseudomonadati</taxon>
        <taxon>Pseudomonadota</taxon>
        <taxon>Gammaproteobacteria</taxon>
        <taxon>Cellvibrionales</taxon>
        <taxon>Cellvibrionaceae</taxon>
        <taxon>Pseudomaricurvus</taxon>
    </lineage>
</organism>
<keyword evidence="4" id="KW-0285">Flavoprotein</keyword>
<dbReference type="EC" id="1.14.13.-" evidence="9"/>
<dbReference type="NCBIfam" id="TIGR01984">
    <property type="entry name" value="UbiH"/>
    <property type="match status" value="1"/>
</dbReference>
<dbReference type="InterPro" id="IPR010971">
    <property type="entry name" value="UbiH/COQ6"/>
</dbReference>
<name>A0A9E5MNV8_9GAMM</name>